<keyword evidence="2" id="KW-1185">Reference proteome</keyword>
<gene>
    <name evidence="1" type="ORF">BDN71DRAFT_1367317</name>
</gene>
<dbReference type="EMBL" id="MU154679">
    <property type="protein sequence ID" value="KAF9489191.1"/>
    <property type="molecule type" value="Genomic_DNA"/>
</dbReference>
<dbReference type="OrthoDB" id="3205788at2759"/>
<evidence type="ECO:0000313" key="2">
    <source>
        <dbReference type="Proteomes" id="UP000807025"/>
    </source>
</evidence>
<organism evidence="1 2">
    <name type="scientific">Pleurotus eryngii</name>
    <name type="common">Boletus of the steppes</name>
    <dbReference type="NCBI Taxonomy" id="5323"/>
    <lineage>
        <taxon>Eukaryota</taxon>
        <taxon>Fungi</taxon>
        <taxon>Dikarya</taxon>
        <taxon>Basidiomycota</taxon>
        <taxon>Agaricomycotina</taxon>
        <taxon>Agaricomycetes</taxon>
        <taxon>Agaricomycetidae</taxon>
        <taxon>Agaricales</taxon>
        <taxon>Pleurotineae</taxon>
        <taxon>Pleurotaceae</taxon>
        <taxon>Pleurotus</taxon>
    </lineage>
</organism>
<comment type="caution">
    <text evidence="1">The sequence shown here is derived from an EMBL/GenBank/DDBJ whole genome shotgun (WGS) entry which is preliminary data.</text>
</comment>
<name>A0A9P5ZKK0_PLEER</name>
<feature type="non-terminal residue" evidence="1">
    <location>
        <position position="1"/>
    </location>
</feature>
<proteinExistence type="predicted"/>
<evidence type="ECO:0000313" key="1">
    <source>
        <dbReference type="EMBL" id="KAF9489191.1"/>
    </source>
</evidence>
<accession>A0A9P5ZKK0</accession>
<protein>
    <recommendedName>
        <fullName evidence="3">Retrotransposon gag domain-containing protein</fullName>
    </recommendedName>
</protein>
<sequence>FLKGTAYTFFIRQIAYSATSWKLGDFFTALFDFCFPADYISRQRKKLENLLQGPKLIKEYISKLIEMFSIIGITHERTRITTLWFSLRPTIQQGLWKDHLNPETSSWNDV</sequence>
<reference evidence="1" key="1">
    <citation type="submission" date="2020-11" db="EMBL/GenBank/DDBJ databases">
        <authorList>
            <consortium name="DOE Joint Genome Institute"/>
            <person name="Ahrendt S."/>
            <person name="Riley R."/>
            <person name="Andreopoulos W."/>
            <person name="Labutti K."/>
            <person name="Pangilinan J."/>
            <person name="Ruiz-Duenas F.J."/>
            <person name="Barrasa J.M."/>
            <person name="Sanchez-Garcia M."/>
            <person name="Camarero S."/>
            <person name="Miyauchi S."/>
            <person name="Serrano A."/>
            <person name="Linde D."/>
            <person name="Babiker R."/>
            <person name="Drula E."/>
            <person name="Ayuso-Fernandez I."/>
            <person name="Pacheco R."/>
            <person name="Padilla G."/>
            <person name="Ferreira P."/>
            <person name="Barriuso J."/>
            <person name="Kellner H."/>
            <person name="Castanera R."/>
            <person name="Alfaro M."/>
            <person name="Ramirez L."/>
            <person name="Pisabarro A.G."/>
            <person name="Kuo A."/>
            <person name="Tritt A."/>
            <person name="Lipzen A."/>
            <person name="He G."/>
            <person name="Yan M."/>
            <person name="Ng V."/>
            <person name="Cullen D."/>
            <person name="Martin F."/>
            <person name="Rosso M.-N."/>
            <person name="Henrissat B."/>
            <person name="Hibbett D."/>
            <person name="Martinez A.T."/>
            <person name="Grigoriev I.V."/>
        </authorList>
    </citation>
    <scope>NUCLEOTIDE SEQUENCE</scope>
    <source>
        <strain evidence="1">ATCC 90797</strain>
    </source>
</reference>
<evidence type="ECO:0008006" key="3">
    <source>
        <dbReference type="Google" id="ProtNLM"/>
    </source>
</evidence>
<dbReference type="AlphaFoldDB" id="A0A9P5ZKK0"/>
<dbReference type="Proteomes" id="UP000807025">
    <property type="component" value="Unassembled WGS sequence"/>
</dbReference>
<feature type="non-terminal residue" evidence="1">
    <location>
        <position position="110"/>
    </location>
</feature>